<feature type="transmembrane region" description="Helical" evidence="1">
    <location>
        <begin position="96"/>
        <end position="118"/>
    </location>
</feature>
<keyword evidence="1" id="KW-0472">Membrane</keyword>
<evidence type="ECO:0000256" key="1">
    <source>
        <dbReference type="SAM" id="Phobius"/>
    </source>
</evidence>
<keyword evidence="1" id="KW-0812">Transmembrane</keyword>
<keyword evidence="1" id="KW-1133">Transmembrane helix</keyword>
<evidence type="ECO:0000259" key="2">
    <source>
        <dbReference type="Pfam" id="PF14340"/>
    </source>
</evidence>
<feature type="transmembrane region" description="Helical" evidence="1">
    <location>
        <begin position="23"/>
        <end position="42"/>
    </location>
</feature>
<dbReference type="InterPro" id="IPR025508">
    <property type="entry name" value="DUF4395"/>
</dbReference>
<protein>
    <submittedName>
        <fullName evidence="3">DUF4395 domain-containing protein</fullName>
    </submittedName>
</protein>
<dbReference type="Pfam" id="PF14340">
    <property type="entry name" value="DUF4395"/>
    <property type="match status" value="1"/>
</dbReference>
<proteinExistence type="predicted"/>
<dbReference type="EMBL" id="CP079216">
    <property type="protein sequence ID" value="QXT64295.1"/>
    <property type="molecule type" value="Genomic_DNA"/>
</dbReference>
<reference evidence="3 4" key="1">
    <citation type="submission" date="2021-07" db="EMBL/GenBank/DDBJ databases">
        <title>complete genome sequencing of Tessaracoccus sp.J1M15.</title>
        <authorList>
            <person name="Bae J.-W."/>
            <person name="Kim D.-y."/>
        </authorList>
    </citation>
    <scope>NUCLEOTIDE SEQUENCE [LARGE SCALE GENOMIC DNA]</scope>
    <source>
        <strain evidence="3 4">J1M15</strain>
    </source>
</reference>
<feature type="domain" description="DUF4395" evidence="2">
    <location>
        <begin position="16"/>
        <end position="148"/>
    </location>
</feature>
<feature type="transmembrane region" description="Helical" evidence="1">
    <location>
        <begin position="124"/>
        <end position="146"/>
    </location>
</feature>
<name>A0ABX8SLX5_9ACTN</name>
<keyword evidence="4" id="KW-1185">Reference proteome</keyword>
<dbReference type="Proteomes" id="UP000824504">
    <property type="component" value="Chromosome"/>
</dbReference>
<evidence type="ECO:0000313" key="4">
    <source>
        <dbReference type="Proteomes" id="UP000824504"/>
    </source>
</evidence>
<organism evidence="3 4">
    <name type="scientific">Tessaracoccus palaemonis</name>
    <dbReference type="NCBI Taxonomy" id="2829499"/>
    <lineage>
        <taxon>Bacteria</taxon>
        <taxon>Bacillati</taxon>
        <taxon>Actinomycetota</taxon>
        <taxon>Actinomycetes</taxon>
        <taxon>Propionibacteriales</taxon>
        <taxon>Propionibacteriaceae</taxon>
        <taxon>Tessaracoccus</taxon>
    </lineage>
</organism>
<evidence type="ECO:0000313" key="3">
    <source>
        <dbReference type="EMBL" id="QXT64295.1"/>
    </source>
</evidence>
<sequence length="156" mass="16674">MPRPAGAAVTNQPRLIDPRGPRFGAVITTVLLALAIVLGPRWGALPLVITLAAFAMGAFGGLDLQPWGIIFRAWVRPRLGAPAELEDERPPRFAQLVGFLFAVVALLGALLHVAPLFYAAAGLALLAAALNAAFDFCLGCEIWTLWQRARHRVTTG</sequence>
<gene>
    <name evidence="3" type="ORF">KDB89_05775</name>
</gene>
<feature type="transmembrane region" description="Helical" evidence="1">
    <location>
        <begin position="48"/>
        <end position="75"/>
    </location>
</feature>
<accession>A0ABX8SLX5</accession>